<keyword evidence="3" id="KW-0963">Cytoplasm</keyword>
<dbReference type="GO" id="GO:0009252">
    <property type="term" value="P:peptidoglycan biosynthetic process"/>
    <property type="evidence" value="ECO:0007669"/>
    <property type="project" value="UniProtKB-UniPathway"/>
</dbReference>
<dbReference type="Pfam" id="PF02875">
    <property type="entry name" value="Mur_ligase_C"/>
    <property type="match status" value="1"/>
</dbReference>
<evidence type="ECO:0000256" key="2">
    <source>
        <dbReference type="ARBA" id="ARBA00004752"/>
    </source>
</evidence>
<dbReference type="GO" id="GO:0005737">
    <property type="term" value="C:cytoplasm"/>
    <property type="evidence" value="ECO:0007669"/>
    <property type="project" value="UniProtKB-SubCell"/>
</dbReference>
<organism evidence="9">
    <name type="scientific">freshwater metagenome</name>
    <dbReference type="NCBI Taxonomy" id="449393"/>
    <lineage>
        <taxon>unclassified sequences</taxon>
        <taxon>metagenomes</taxon>
        <taxon>ecological metagenomes</taxon>
    </lineage>
</organism>
<dbReference type="Gene3D" id="3.40.50.720">
    <property type="entry name" value="NAD(P)-binding Rossmann-like Domain"/>
    <property type="match status" value="1"/>
</dbReference>
<protein>
    <submittedName>
        <fullName evidence="9">Unannotated protein</fullName>
    </submittedName>
</protein>
<dbReference type="InterPro" id="IPR004101">
    <property type="entry name" value="Mur_ligase_C"/>
</dbReference>
<keyword evidence="5" id="KW-0547">Nucleotide-binding</keyword>
<dbReference type="SUPFAM" id="SSF53623">
    <property type="entry name" value="MurD-like peptide ligases, catalytic domain"/>
    <property type="match status" value="1"/>
</dbReference>
<dbReference type="InterPro" id="IPR036565">
    <property type="entry name" value="Mur-like_cat_sf"/>
</dbReference>
<feature type="domain" description="Mur ligase C-terminal" evidence="7">
    <location>
        <begin position="313"/>
        <end position="433"/>
    </location>
</feature>
<dbReference type="GO" id="GO:0008360">
    <property type="term" value="P:regulation of cell shape"/>
    <property type="evidence" value="ECO:0007669"/>
    <property type="project" value="InterPro"/>
</dbReference>
<proteinExistence type="inferred from homology"/>
<evidence type="ECO:0000259" key="7">
    <source>
        <dbReference type="Pfam" id="PF02875"/>
    </source>
</evidence>
<name>A0A6J6MUX5_9ZZZZ</name>
<gene>
    <name evidence="9" type="ORF">UFOPK2360_00216</name>
</gene>
<evidence type="ECO:0000256" key="6">
    <source>
        <dbReference type="ARBA" id="ARBA00022840"/>
    </source>
</evidence>
<feature type="domain" description="Mur ligase central" evidence="8">
    <location>
        <begin position="113"/>
        <end position="291"/>
    </location>
</feature>
<reference evidence="9" key="1">
    <citation type="submission" date="2020-05" db="EMBL/GenBank/DDBJ databases">
        <authorList>
            <person name="Chiriac C."/>
            <person name="Salcher M."/>
            <person name="Ghai R."/>
            <person name="Kavagutti S V."/>
        </authorList>
    </citation>
    <scope>NUCLEOTIDE SEQUENCE</scope>
</reference>
<dbReference type="NCBIfam" id="TIGR01087">
    <property type="entry name" value="murD"/>
    <property type="match status" value="1"/>
</dbReference>
<dbReference type="SUPFAM" id="SSF53244">
    <property type="entry name" value="MurD-like peptide ligases, peptide-binding domain"/>
    <property type="match status" value="1"/>
</dbReference>
<evidence type="ECO:0000259" key="8">
    <source>
        <dbReference type="Pfam" id="PF08245"/>
    </source>
</evidence>
<evidence type="ECO:0000256" key="5">
    <source>
        <dbReference type="ARBA" id="ARBA00022741"/>
    </source>
</evidence>
<dbReference type="InterPro" id="IPR013221">
    <property type="entry name" value="Mur_ligase_cen"/>
</dbReference>
<comment type="pathway">
    <text evidence="2">Cell wall biogenesis; peptidoglycan biosynthesis.</text>
</comment>
<dbReference type="Pfam" id="PF08245">
    <property type="entry name" value="Mur_ligase_M"/>
    <property type="match status" value="1"/>
</dbReference>
<evidence type="ECO:0000256" key="4">
    <source>
        <dbReference type="ARBA" id="ARBA00022598"/>
    </source>
</evidence>
<dbReference type="EMBL" id="CAEZXH010000007">
    <property type="protein sequence ID" value="CAB4676624.1"/>
    <property type="molecule type" value="Genomic_DNA"/>
</dbReference>
<keyword evidence="4" id="KW-0436">Ligase</keyword>
<dbReference type="AlphaFoldDB" id="A0A6J6MUX5"/>
<dbReference type="InterPro" id="IPR036615">
    <property type="entry name" value="Mur_ligase_C_dom_sf"/>
</dbReference>
<evidence type="ECO:0000256" key="1">
    <source>
        <dbReference type="ARBA" id="ARBA00004496"/>
    </source>
</evidence>
<evidence type="ECO:0000313" key="9">
    <source>
        <dbReference type="EMBL" id="CAB4676624.1"/>
    </source>
</evidence>
<dbReference type="GO" id="GO:0008764">
    <property type="term" value="F:UDP-N-acetylmuramoylalanine-D-glutamate ligase activity"/>
    <property type="evidence" value="ECO:0007669"/>
    <property type="project" value="UniProtKB-EC"/>
</dbReference>
<evidence type="ECO:0000256" key="3">
    <source>
        <dbReference type="ARBA" id="ARBA00022490"/>
    </source>
</evidence>
<dbReference type="SUPFAM" id="SSF51984">
    <property type="entry name" value="MurCD N-terminal domain"/>
    <property type="match status" value="1"/>
</dbReference>
<dbReference type="Gene3D" id="3.90.190.20">
    <property type="entry name" value="Mur ligase, C-terminal domain"/>
    <property type="match status" value="1"/>
</dbReference>
<accession>A0A6J6MUX5</accession>
<dbReference type="PANTHER" id="PTHR43692:SF1">
    <property type="entry name" value="UDP-N-ACETYLMURAMOYLALANINE--D-GLUTAMATE LIGASE"/>
    <property type="match status" value="1"/>
</dbReference>
<dbReference type="UniPathway" id="UPA00219"/>
<dbReference type="InterPro" id="IPR005762">
    <property type="entry name" value="MurD"/>
</dbReference>
<dbReference type="HAMAP" id="MF_00639">
    <property type="entry name" value="MurD"/>
    <property type="match status" value="1"/>
</dbReference>
<dbReference type="GO" id="GO:0051301">
    <property type="term" value="P:cell division"/>
    <property type="evidence" value="ECO:0007669"/>
    <property type="project" value="InterPro"/>
</dbReference>
<comment type="subcellular location">
    <subcellularLocation>
        <location evidence="1">Cytoplasm</location>
    </subcellularLocation>
</comment>
<dbReference type="PANTHER" id="PTHR43692">
    <property type="entry name" value="UDP-N-ACETYLMURAMOYLALANINE--D-GLUTAMATE LIGASE"/>
    <property type="match status" value="1"/>
</dbReference>
<sequence length="461" mass="49785">MKQEILVAGLGVTGIATAKALAKLGKQILVFEEDASAAMQSKANEISLIANIEVTFIQPEVLPKLIITSPGWKPNHPVLIRALSSGCEVISEVEYAWRIDQESAKPKIWIGLTGTNGKTTTVSMAEAIFLADGKRAVACGNIGKTVIEVITGDEKVDYLIIELSSFQLHWSTHLRLQSAAILNIADDHLDWHGSFPEYLAAKKRITNGTKQIIINRDDRHLNSIEFKGDHKLVKFTLDAPRPGEIGVVEELLVDRAFVDDPQEAIALAELSDINPQAPHNVANALAAMALARSCGVNVESIAKGLRNFTPGNHRIEEIEHSAGIRWINDSKATNPHAANASLAAFSSIIWIAGGLAKGADMDELVKSKSSRLKAVLLIGTDRELISTALAKYAPEIPNYLIDGISADQLMENLISKAMELAVSGDVVLLAPACASMDQFASYAHRGELFAEKVKQLVGSNK</sequence>
<keyword evidence="6" id="KW-0067">ATP-binding</keyword>
<dbReference type="Gene3D" id="3.40.1190.10">
    <property type="entry name" value="Mur-like, catalytic domain"/>
    <property type="match status" value="1"/>
</dbReference>
<dbReference type="Pfam" id="PF21799">
    <property type="entry name" value="MurD-like_N"/>
    <property type="match status" value="1"/>
</dbReference>
<dbReference type="GO" id="GO:0005524">
    <property type="term" value="F:ATP binding"/>
    <property type="evidence" value="ECO:0007669"/>
    <property type="project" value="UniProtKB-KW"/>
</dbReference>